<proteinExistence type="predicted"/>
<dbReference type="EMBL" id="JAEUAW010000011">
    <property type="protein sequence ID" value="MBW9094795.1"/>
    <property type="molecule type" value="Genomic_DNA"/>
</dbReference>
<keyword evidence="2" id="KW-1185">Reference proteome</keyword>
<reference evidence="1 2" key="1">
    <citation type="journal article" date="2021" name="MBio">
        <title>Poor Competitiveness of Bradyrhizobium in Pigeon Pea Root Colonization in Indian Soils.</title>
        <authorList>
            <person name="Chalasani D."/>
            <person name="Basu A."/>
            <person name="Pullabhotla S.V.S.R.N."/>
            <person name="Jorrin B."/>
            <person name="Neal A.L."/>
            <person name="Poole P.S."/>
            <person name="Podile A.R."/>
            <person name="Tkacz A."/>
        </authorList>
    </citation>
    <scope>NUCLEOTIDE SEQUENCE [LARGE SCALE GENOMIC DNA]</scope>
    <source>
        <strain evidence="1 2">HU14</strain>
    </source>
</reference>
<dbReference type="RefSeq" id="WP_220301508.1">
    <property type="nucleotide sequence ID" value="NZ_JAEUAW010000011.1"/>
</dbReference>
<dbReference type="SUPFAM" id="SSF52540">
    <property type="entry name" value="P-loop containing nucleoside triphosphate hydrolases"/>
    <property type="match status" value="1"/>
</dbReference>
<name>A0ABS7HQY2_9MICO</name>
<comment type="caution">
    <text evidence="1">The sequence shown here is derived from an EMBL/GenBank/DDBJ whole genome shotgun (WGS) entry which is preliminary data.</text>
</comment>
<evidence type="ECO:0000313" key="1">
    <source>
        <dbReference type="EMBL" id="MBW9094795.1"/>
    </source>
</evidence>
<accession>A0ABS7HQY2</accession>
<gene>
    <name evidence="1" type="ORF">JNB62_13965</name>
</gene>
<protein>
    <submittedName>
        <fullName evidence="1">Phosphoglycerate transporter</fullName>
    </submittedName>
</protein>
<dbReference type="Proteomes" id="UP001196843">
    <property type="component" value="Unassembled WGS sequence"/>
</dbReference>
<organism evidence="1 2">
    <name type="scientific">Microbacterium jejuense</name>
    <dbReference type="NCBI Taxonomy" id="1263637"/>
    <lineage>
        <taxon>Bacteria</taxon>
        <taxon>Bacillati</taxon>
        <taxon>Actinomycetota</taxon>
        <taxon>Actinomycetes</taxon>
        <taxon>Micrococcales</taxon>
        <taxon>Microbacteriaceae</taxon>
        <taxon>Microbacterium</taxon>
    </lineage>
</organism>
<dbReference type="Gene3D" id="3.40.50.300">
    <property type="entry name" value="P-loop containing nucleotide triphosphate hydrolases"/>
    <property type="match status" value="1"/>
</dbReference>
<evidence type="ECO:0000313" key="2">
    <source>
        <dbReference type="Proteomes" id="UP001196843"/>
    </source>
</evidence>
<sequence>MDLDELTRAIDGAAVAASHPVVIGVSGYAGSGKSTLARALVGRLDRAVRMRGDDFLDPTRSHRRSTDWDGVERERLVAEVLEPFRAERAGQFRRYDWAARTLAAPEPVPAGRIMIVDLIGLFHPVALPALDLTVWCDVDLATARRRGMARDAALGRDFTALWNDVWVPNERDFAARFAPRERADVLYAPGAREAQSAPPETR</sequence>
<dbReference type="InterPro" id="IPR027417">
    <property type="entry name" value="P-loop_NTPase"/>
</dbReference>